<comment type="caution">
    <text evidence="2">The sequence shown here is derived from an EMBL/GenBank/DDBJ whole genome shotgun (WGS) entry which is preliminary data.</text>
</comment>
<dbReference type="EMBL" id="CAMXCT020005334">
    <property type="protein sequence ID" value="CAL1165447.1"/>
    <property type="molecule type" value="Genomic_DNA"/>
</dbReference>
<accession>A0A9P1GIZ8</accession>
<name>A0A9P1GIZ8_9DINO</name>
<dbReference type="EMBL" id="CAMXCT010005334">
    <property type="protein sequence ID" value="CAI4012072.1"/>
    <property type="molecule type" value="Genomic_DNA"/>
</dbReference>
<dbReference type="SUPFAM" id="SSF56300">
    <property type="entry name" value="Metallo-dependent phosphatases"/>
    <property type="match status" value="1"/>
</dbReference>
<dbReference type="OrthoDB" id="412308at2759"/>
<evidence type="ECO:0000313" key="3">
    <source>
        <dbReference type="EMBL" id="CAL4799384.1"/>
    </source>
</evidence>
<reference evidence="3 4" key="2">
    <citation type="submission" date="2024-05" db="EMBL/GenBank/DDBJ databases">
        <authorList>
            <person name="Chen Y."/>
            <person name="Shah S."/>
            <person name="Dougan E. K."/>
            <person name="Thang M."/>
            <person name="Chan C."/>
        </authorList>
    </citation>
    <scope>NUCLEOTIDE SEQUENCE [LARGE SCALE GENOMIC DNA]</scope>
</reference>
<dbReference type="Proteomes" id="UP001152797">
    <property type="component" value="Unassembled WGS sequence"/>
</dbReference>
<keyword evidence="4" id="KW-1185">Reference proteome</keyword>
<gene>
    <name evidence="2" type="ORF">C1SCF055_LOCUS37172</name>
</gene>
<dbReference type="Gene3D" id="3.60.21.10">
    <property type="match status" value="1"/>
</dbReference>
<reference evidence="2" key="1">
    <citation type="submission" date="2022-10" db="EMBL/GenBank/DDBJ databases">
        <authorList>
            <person name="Chen Y."/>
            <person name="Dougan E. K."/>
            <person name="Chan C."/>
            <person name="Rhodes N."/>
            <person name="Thang M."/>
        </authorList>
    </citation>
    <scope>NUCLEOTIDE SEQUENCE</scope>
</reference>
<evidence type="ECO:0000256" key="1">
    <source>
        <dbReference type="SAM" id="SignalP"/>
    </source>
</evidence>
<sequence length="549" mass="61861">MRALLRCTGVLTLATVAMAANNADDDLGDVTDESPVPGIYNPQMDGKVIMCTKGRYYSLGLCYDYCADGWEDLGNQCVEKGCGKGWTEVGLICKKDGLNANTKTRKTYKRSVAPPEECKLGDSFGPGSVADNGNRDFTVLMGSDVQLPWGSCVDEGKNSEKSQKCAKEDNHNMVRAMHSIETLTWPSGNKEPVGKPIGVFLAGDLTSFGKPWQLNMYRKIWETNDKEDRDKNIKMGVWPGLGNHDVFNNLRFGGNHCADYGLEEPTWAPYETQSCAQRMFAYIRAAVTGCGCHKVHPNFGGHVDHYEKKSAAYAVKYGRVRFAMLHNYPTFRRVELTGVASTMGFLKKQVELAEKNDEYLVLVMHDATDHFGYQHWFNQVARHDYYSEVLTGSRTIAVFAGHLHPQGGFKRMVSDSRHRTEEEDSKINVKNAWGDEIPIMLNWAAEYMRFETVQFNIAECYWRYASTQAPTNKDQSVQWYHPEEEQHLRIFPLRNCTVDPNYTCGPPEMKTEKPEECQSLVGEISGSVTNRAYPWLLLPLLGFLAVPPL</sequence>
<organism evidence="2">
    <name type="scientific">Cladocopium goreaui</name>
    <dbReference type="NCBI Taxonomy" id="2562237"/>
    <lineage>
        <taxon>Eukaryota</taxon>
        <taxon>Sar</taxon>
        <taxon>Alveolata</taxon>
        <taxon>Dinophyceae</taxon>
        <taxon>Suessiales</taxon>
        <taxon>Symbiodiniaceae</taxon>
        <taxon>Cladocopium</taxon>
    </lineage>
</organism>
<feature type="signal peptide" evidence="1">
    <location>
        <begin position="1"/>
        <end position="19"/>
    </location>
</feature>
<dbReference type="EMBL" id="CAMXCT030005334">
    <property type="protein sequence ID" value="CAL4799384.1"/>
    <property type="molecule type" value="Genomic_DNA"/>
</dbReference>
<feature type="chain" id="PRO_5043272848" description="Calcineurin-like phosphoesterase domain-containing protein" evidence="1">
    <location>
        <begin position="20"/>
        <end position="549"/>
    </location>
</feature>
<dbReference type="AlphaFoldDB" id="A0A9P1GIZ8"/>
<dbReference type="InterPro" id="IPR029052">
    <property type="entry name" value="Metallo-depent_PP-like"/>
</dbReference>
<keyword evidence="1" id="KW-0732">Signal</keyword>
<proteinExistence type="predicted"/>
<protein>
    <recommendedName>
        <fullName evidence="5">Calcineurin-like phosphoesterase domain-containing protein</fullName>
    </recommendedName>
</protein>
<evidence type="ECO:0000313" key="2">
    <source>
        <dbReference type="EMBL" id="CAI4012072.1"/>
    </source>
</evidence>
<evidence type="ECO:0000313" key="4">
    <source>
        <dbReference type="Proteomes" id="UP001152797"/>
    </source>
</evidence>
<evidence type="ECO:0008006" key="5">
    <source>
        <dbReference type="Google" id="ProtNLM"/>
    </source>
</evidence>